<dbReference type="InterPro" id="IPR056693">
    <property type="entry name" value="DUF7791"/>
</dbReference>
<reference evidence="2 3" key="1">
    <citation type="submission" date="2020-03" db="EMBL/GenBank/DDBJ databases">
        <title>Draft Genome Sequence of Cudoniella acicularis.</title>
        <authorList>
            <person name="Buettner E."/>
            <person name="Kellner H."/>
        </authorList>
    </citation>
    <scope>NUCLEOTIDE SEQUENCE [LARGE SCALE GENOMIC DNA]</scope>
    <source>
        <strain evidence="2 3">DSM 108380</strain>
    </source>
</reference>
<accession>A0A8H4RNE0</accession>
<dbReference type="OrthoDB" id="3438034at2759"/>
<feature type="domain" description="DUF7791" evidence="1">
    <location>
        <begin position="4"/>
        <end position="140"/>
    </location>
</feature>
<sequence>MWKNIDPQYRTEASKLFQLVHGFSTSSAAAKTSFYLVYLHPITLFLATINTPSDAIKAPIQPLDTAKILREIDLRLRSRCLGLLEIDRRGPRVQFIHKTAREFIGHPSIWGSILAQTANTGFNVNLSLLSSYILQLKSWKKGVPAGAQAPHSQLKVLWSLVHGAMHFARLTERSTRESQTTLLDQLDRALKFHIDVIFPSVYDFSRIVLMEEGLDIQPFTPFSEMVPYKESHWSDLIPYYAFRRCPFHTCFLSFAIQHGLLLYVQSKLAGTHHQELPSKAGRPFLDYPLYVDDDRPGRDFTSTDMVETLLNHGANPNEIFNGRTPWQNVLTYLLQYGSAFGRRSGRKEIEKWGRMLELLILHNANPNACCGEGYTMHNGVRTARRCYSALRVVRRVFGVRGSKGSSNDHDNSSYDSGEDFQNFKIEDRKRIQFDILARLNRLLRELGGDEQEWYNSVLAYPSPNS</sequence>
<dbReference type="EMBL" id="JAAMPI010000348">
    <property type="protein sequence ID" value="KAF4632431.1"/>
    <property type="molecule type" value="Genomic_DNA"/>
</dbReference>
<dbReference type="Proteomes" id="UP000566819">
    <property type="component" value="Unassembled WGS sequence"/>
</dbReference>
<dbReference type="AlphaFoldDB" id="A0A8H4RNE0"/>
<proteinExistence type="predicted"/>
<comment type="caution">
    <text evidence="2">The sequence shown here is derived from an EMBL/GenBank/DDBJ whole genome shotgun (WGS) entry which is preliminary data.</text>
</comment>
<organism evidence="2 3">
    <name type="scientific">Cudoniella acicularis</name>
    <dbReference type="NCBI Taxonomy" id="354080"/>
    <lineage>
        <taxon>Eukaryota</taxon>
        <taxon>Fungi</taxon>
        <taxon>Dikarya</taxon>
        <taxon>Ascomycota</taxon>
        <taxon>Pezizomycotina</taxon>
        <taxon>Leotiomycetes</taxon>
        <taxon>Helotiales</taxon>
        <taxon>Tricladiaceae</taxon>
        <taxon>Cudoniella</taxon>
    </lineage>
</organism>
<dbReference type="InterPro" id="IPR036770">
    <property type="entry name" value="Ankyrin_rpt-contain_sf"/>
</dbReference>
<gene>
    <name evidence="2" type="ORF">G7Y89_g5697</name>
</gene>
<protein>
    <recommendedName>
        <fullName evidence="1">DUF7791 domain-containing protein</fullName>
    </recommendedName>
</protein>
<name>A0A8H4RNE0_9HELO</name>
<dbReference type="Gene3D" id="1.25.40.20">
    <property type="entry name" value="Ankyrin repeat-containing domain"/>
    <property type="match status" value="1"/>
</dbReference>
<keyword evidence="3" id="KW-1185">Reference proteome</keyword>
<evidence type="ECO:0000313" key="3">
    <source>
        <dbReference type="Proteomes" id="UP000566819"/>
    </source>
</evidence>
<evidence type="ECO:0000313" key="2">
    <source>
        <dbReference type="EMBL" id="KAF4632431.1"/>
    </source>
</evidence>
<evidence type="ECO:0000259" key="1">
    <source>
        <dbReference type="Pfam" id="PF25053"/>
    </source>
</evidence>
<dbReference type="Pfam" id="PF25053">
    <property type="entry name" value="DUF7791"/>
    <property type="match status" value="1"/>
</dbReference>